<dbReference type="AlphaFoldDB" id="A0A0C9YKU6"/>
<evidence type="ECO:0000313" key="1">
    <source>
        <dbReference type="EMBL" id="KIK10942.1"/>
    </source>
</evidence>
<keyword evidence="2" id="KW-1185">Reference proteome</keyword>
<organism evidence="1 2">
    <name type="scientific">Pisolithus microcarpus 441</name>
    <dbReference type="NCBI Taxonomy" id="765257"/>
    <lineage>
        <taxon>Eukaryota</taxon>
        <taxon>Fungi</taxon>
        <taxon>Dikarya</taxon>
        <taxon>Basidiomycota</taxon>
        <taxon>Agaricomycotina</taxon>
        <taxon>Agaricomycetes</taxon>
        <taxon>Agaricomycetidae</taxon>
        <taxon>Boletales</taxon>
        <taxon>Sclerodermatineae</taxon>
        <taxon>Pisolithaceae</taxon>
        <taxon>Pisolithus</taxon>
    </lineage>
</organism>
<dbReference type="STRING" id="765257.A0A0C9YKU6"/>
<proteinExistence type="predicted"/>
<sequence length="126" mass="14494">MDGAFVGFHKKLSHFCNQCNCDSHYPSHPLNQCFGMQIREYKYLKVNYESLADWKVTTDYLQCNPMFHGAPQYDCAIIQLTEVDVTFVCLICIFSCQIPDICSINLAYVQPFTARMGATHQIDHEL</sequence>
<protein>
    <submittedName>
        <fullName evidence="1">Uncharacterized protein</fullName>
    </submittedName>
</protein>
<reference evidence="2" key="2">
    <citation type="submission" date="2015-01" db="EMBL/GenBank/DDBJ databases">
        <title>Evolutionary Origins and Diversification of the Mycorrhizal Mutualists.</title>
        <authorList>
            <consortium name="DOE Joint Genome Institute"/>
            <consortium name="Mycorrhizal Genomics Consortium"/>
            <person name="Kohler A."/>
            <person name="Kuo A."/>
            <person name="Nagy L.G."/>
            <person name="Floudas D."/>
            <person name="Copeland A."/>
            <person name="Barry K.W."/>
            <person name="Cichocki N."/>
            <person name="Veneault-Fourrey C."/>
            <person name="LaButti K."/>
            <person name="Lindquist E.A."/>
            <person name="Lipzen A."/>
            <person name="Lundell T."/>
            <person name="Morin E."/>
            <person name="Murat C."/>
            <person name="Riley R."/>
            <person name="Ohm R."/>
            <person name="Sun H."/>
            <person name="Tunlid A."/>
            <person name="Henrissat B."/>
            <person name="Grigoriev I.V."/>
            <person name="Hibbett D.S."/>
            <person name="Martin F."/>
        </authorList>
    </citation>
    <scope>NUCLEOTIDE SEQUENCE [LARGE SCALE GENOMIC DNA]</scope>
    <source>
        <strain evidence="2">441</strain>
    </source>
</reference>
<evidence type="ECO:0000313" key="2">
    <source>
        <dbReference type="Proteomes" id="UP000054018"/>
    </source>
</evidence>
<dbReference type="EMBL" id="KN834354">
    <property type="protein sequence ID" value="KIK10942.1"/>
    <property type="molecule type" value="Genomic_DNA"/>
</dbReference>
<reference evidence="1 2" key="1">
    <citation type="submission" date="2014-04" db="EMBL/GenBank/DDBJ databases">
        <authorList>
            <consortium name="DOE Joint Genome Institute"/>
            <person name="Kuo A."/>
            <person name="Kohler A."/>
            <person name="Costa M.D."/>
            <person name="Nagy L.G."/>
            <person name="Floudas D."/>
            <person name="Copeland A."/>
            <person name="Barry K.W."/>
            <person name="Cichocki N."/>
            <person name="Veneault-Fourrey C."/>
            <person name="LaButti K."/>
            <person name="Lindquist E.A."/>
            <person name="Lipzen A."/>
            <person name="Lundell T."/>
            <person name="Morin E."/>
            <person name="Murat C."/>
            <person name="Sun H."/>
            <person name="Tunlid A."/>
            <person name="Henrissat B."/>
            <person name="Grigoriev I.V."/>
            <person name="Hibbett D.S."/>
            <person name="Martin F."/>
            <person name="Nordberg H.P."/>
            <person name="Cantor M.N."/>
            <person name="Hua S.X."/>
        </authorList>
    </citation>
    <scope>NUCLEOTIDE SEQUENCE [LARGE SCALE GENOMIC DNA]</scope>
    <source>
        <strain evidence="1 2">441</strain>
    </source>
</reference>
<name>A0A0C9YKU6_9AGAM</name>
<gene>
    <name evidence="1" type="ORF">PISMIDRAFT_123658</name>
</gene>
<dbReference type="Proteomes" id="UP000054018">
    <property type="component" value="Unassembled WGS sequence"/>
</dbReference>
<dbReference type="OrthoDB" id="3239511at2759"/>
<dbReference type="HOGENOM" id="CLU_1982448_0_0_1"/>
<accession>A0A0C9YKU6</accession>